<dbReference type="Pfam" id="PF01026">
    <property type="entry name" value="TatD_DNase"/>
    <property type="match status" value="1"/>
</dbReference>
<dbReference type="InParanoid" id="I3TG39"/>
<dbReference type="PANTHER" id="PTHR46317">
    <property type="entry name" value="HYDROLASE OF PHP SUPERFAMILY-RELATED PROTEIN"/>
    <property type="match status" value="1"/>
</dbReference>
<dbReference type="HOGENOM" id="CLU_031506_5_2_2"/>
<keyword evidence="6" id="KW-1185">Reference proteome</keyword>
<feature type="binding site" evidence="4">
    <location>
        <position position="9"/>
    </location>
    <ligand>
        <name>a divalent metal cation</name>
        <dbReference type="ChEBI" id="CHEBI:60240"/>
        <label>1</label>
    </ligand>
</feature>
<sequence>MKIVDMHVHCHEVDTGELRTLVEEGYVLVCVSDDYESSLRTLQLSDEIEVQPCIGLHPWEIGRQDYRSVVELVERNADTVKCLGEVGLDRQFVPETFDRQLDFFKQLLVLARDYGLVLNLHTPRAWREVYELLLRNDIERAYFHWYTGPLDLLEEIQEKGYYVGLNPAFKIQDKHRRVLEVADLERALTESDSPYEYKGLKLNPRLISETIDALASIRGTSRDYLESLFYRNYLRLFR</sequence>
<evidence type="ECO:0000256" key="3">
    <source>
        <dbReference type="ARBA" id="ARBA00022801"/>
    </source>
</evidence>
<dbReference type="Gene3D" id="3.20.20.140">
    <property type="entry name" value="Metal-dependent hydrolases"/>
    <property type="match status" value="1"/>
</dbReference>
<feature type="binding site" evidence="4">
    <location>
        <position position="7"/>
    </location>
    <ligand>
        <name>a divalent metal cation</name>
        <dbReference type="ChEBI" id="CHEBI:60240"/>
        <label>1</label>
    </ligand>
</feature>
<name>I3TG39_THEC1</name>
<feature type="binding site" evidence="4">
    <location>
        <position position="85"/>
    </location>
    <ligand>
        <name>a divalent metal cation</name>
        <dbReference type="ChEBI" id="CHEBI:60240"/>
        <label>1</label>
    </ligand>
</feature>
<comment type="similarity">
    <text evidence="1">Belongs to the metallo-dependent hydrolases superfamily. TatD-type hydrolase family.</text>
</comment>
<organism evidence="5 6">
    <name type="scientific">Thermogladius calderae (strain DSM 22663 / VKM B-2946 / 1633)</name>
    <dbReference type="NCBI Taxonomy" id="1184251"/>
    <lineage>
        <taxon>Archaea</taxon>
        <taxon>Thermoproteota</taxon>
        <taxon>Thermoprotei</taxon>
        <taxon>Desulfurococcales</taxon>
        <taxon>Desulfurococcaceae</taxon>
        <taxon>Thermogladius</taxon>
    </lineage>
</organism>
<dbReference type="EMBL" id="CP003531">
    <property type="protein sequence ID" value="AFK51727.1"/>
    <property type="molecule type" value="Genomic_DNA"/>
</dbReference>
<dbReference type="GeneID" id="13013626"/>
<dbReference type="InterPro" id="IPR032466">
    <property type="entry name" value="Metal_Hydrolase"/>
</dbReference>
<accession>I3TG39</accession>
<dbReference type="RefSeq" id="WP_014737977.1">
    <property type="nucleotide sequence ID" value="NC_017954.1"/>
</dbReference>
<dbReference type="PIRSF" id="PIRSF005902">
    <property type="entry name" value="DNase_TatD"/>
    <property type="match status" value="1"/>
</dbReference>
<evidence type="ECO:0000313" key="5">
    <source>
        <dbReference type="EMBL" id="AFK51727.1"/>
    </source>
</evidence>
<dbReference type="GO" id="GO:0016788">
    <property type="term" value="F:hydrolase activity, acting on ester bonds"/>
    <property type="evidence" value="ECO:0007669"/>
    <property type="project" value="InterPro"/>
</dbReference>
<dbReference type="InterPro" id="IPR001130">
    <property type="entry name" value="TatD-like"/>
</dbReference>
<feature type="binding site" evidence="4">
    <location>
        <position position="192"/>
    </location>
    <ligand>
        <name>a divalent metal cation</name>
        <dbReference type="ChEBI" id="CHEBI:60240"/>
        <label>1</label>
    </ligand>
</feature>
<dbReference type="PANTHER" id="PTHR46317:SF1">
    <property type="entry name" value="HYDROLASE, TATD FAMILY"/>
    <property type="match status" value="1"/>
</dbReference>
<proteinExistence type="inferred from homology"/>
<feature type="binding site" evidence="4">
    <location>
        <position position="144"/>
    </location>
    <ligand>
        <name>a divalent metal cation</name>
        <dbReference type="ChEBI" id="CHEBI:60240"/>
        <label>2</label>
    </ligand>
</feature>
<evidence type="ECO:0000256" key="1">
    <source>
        <dbReference type="ARBA" id="ARBA00009275"/>
    </source>
</evidence>
<dbReference type="STRING" id="1184251.TCELL_1304"/>
<dbReference type="GO" id="GO:0046872">
    <property type="term" value="F:metal ion binding"/>
    <property type="evidence" value="ECO:0007669"/>
    <property type="project" value="UniProtKB-KW"/>
</dbReference>
<dbReference type="SUPFAM" id="SSF51556">
    <property type="entry name" value="Metallo-dependent hydrolases"/>
    <property type="match status" value="1"/>
</dbReference>
<gene>
    <name evidence="5" type="ordered locus">TCELL_1304</name>
</gene>
<evidence type="ECO:0000256" key="2">
    <source>
        <dbReference type="ARBA" id="ARBA00022723"/>
    </source>
</evidence>
<evidence type="ECO:0000256" key="4">
    <source>
        <dbReference type="PIRSR" id="PIRSR005902-1"/>
    </source>
</evidence>
<protein>
    <submittedName>
        <fullName evidence="5">TatD-related deoxyribonuclease</fullName>
    </submittedName>
</protein>
<evidence type="ECO:0000313" key="6">
    <source>
        <dbReference type="Proteomes" id="UP000005270"/>
    </source>
</evidence>
<dbReference type="AlphaFoldDB" id="I3TG39"/>
<dbReference type="CDD" id="cd01310">
    <property type="entry name" value="TatD_DNAse"/>
    <property type="match status" value="1"/>
</dbReference>
<dbReference type="eggNOG" id="arCOG00891">
    <property type="taxonomic scope" value="Archaea"/>
</dbReference>
<reference evidence="5 6" key="1">
    <citation type="journal article" date="2012" name="J. Bacteriol.">
        <title>Complete genome sequence of the hyperthermophilic cellulolytic Crenarchaeon 'Thermogladius cellulolyticus' 1633.</title>
        <authorList>
            <person name="Mardanov A.V."/>
            <person name="Kochetkova T.V."/>
            <person name="Beletsky A.V."/>
            <person name="Bonch-Osmolovskaya E.A."/>
            <person name="Ravin N.V."/>
            <person name="Skryabin K.G."/>
        </authorList>
    </citation>
    <scope>NUCLEOTIDE SEQUENCE [LARGE SCALE GENOMIC DNA]</scope>
    <source>
        <strain evidence="6">DSM 22663 / VKM B-2946 / 1633</strain>
    </source>
</reference>
<dbReference type="Proteomes" id="UP000005270">
    <property type="component" value="Chromosome"/>
</dbReference>
<keyword evidence="3" id="KW-0378">Hydrolase</keyword>
<keyword evidence="2 4" id="KW-0479">Metal-binding</keyword>
<dbReference type="KEGG" id="thg:TCELL_1304"/>
<feature type="binding site" evidence="4">
    <location>
        <position position="121"/>
    </location>
    <ligand>
        <name>a divalent metal cation</name>
        <dbReference type="ChEBI" id="CHEBI:60240"/>
        <label>2</label>
    </ligand>
</feature>